<dbReference type="Pfam" id="PF01494">
    <property type="entry name" value="FAD_binding_3"/>
    <property type="match status" value="1"/>
</dbReference>
<dbReference type="InterPro" id="IPR002938">
    <property type="entry name" value="FAD-bd"/>
</dbReference>
<dbReference type="EMBL" id="JH658316">
    <property type="protein sequence ID" value="EXL91442.1"/>
    <property type="molecule type" value="Genomic_DNA"/>
</dbReference>
<protein>
    <recommendedName>
        <fullName evidence="5">FAD-binding domain-containing protein</fullName>
    </recommendedName>
</protein>
<evidence type="ECO:0000256" key="4">
    <source>
        <dbReference type="SAM" id="Phobius"/>
    </source>
</evidence>
<dbReference type="RefSeq" id="XP_031053532.1">
    <property type="nucleotide sequence ID" value="XM_031216699.1"/>
</dbReference>
<keyword evidence="2" id="KW-0274">FAD</keyword>
<dbReference type="Gene3D" id="3.30.9.10">
    <property type="entry name" value="D-Amino Acid Oxidase, subunit A, domain 2"/>
    <property type="match status" value="1"/>
</dbReference>
<keyword evidence="1" id="KW-0285">Flavoprotein</keyword>
<dbReference type="Proteomes" id="UP000030685">
    <property type="component" value="Unassembled WGS sequence"/>
</dbReference>
<dbReference type="PANTHER" id="PTHR43004">
    <property type="entry name" value="TRK SYSTEM POTASSIUM UPTAKE PROTEIN"/>
    <property type="match status" value="1"/>
</dbReference>
<dbReference type="Gene3D" id="3.50.50.60">
    <property type="entry name" value="FAD/NAD(P)-binding domain"/>
    <property type="match status" value="1"/>
</dbReference>
<name>X0IRH3_FUSO5</name>
<dbReference type="GeneID" id="42040519"/>
<dbReference type="PANTHER" id="PTHR43004:SF13">
    <property type="entry name" value="FAD-BINDING DOMAIN-CONTAINING PROTEIN-RELATED"/>
    <property type="match status" value="1"/>
</dbReference>
<dbReference type="AlphaFoldDB" id="X0IRH3"/>
<evidence type="ECO:0000313" key="6">
    <source>
        <dbReference type="EMBL" id="EXL91442.1"/>
    </source>
</evidence>
<dbReference type="PRINTS" id="PR00420">
    <property type="entry name" value="RNGMNOXGNASE"/>
</dbReference>
<keyword evidence="4" id="KW-1133">Transmembrane helix</keyword>
<feature type="domain" description="FAD-binding" evidence="5">
    <location>
        <begin position="12"/>
        <end position="355"/>
    </location>
</feature>
<reference evidence="6" key="2">
    <citation type="submission" date="2012-05" db="EMBL/GenBank/DDBJ databases">
        <title>The Genome Annotation of Fusarium oxysporum II5.</title>
        <authorList>
            <consortium name="The Broad Institute Genomics Platform"/>
            <person name="Ma L.-J."/>
            <person name="Corby-Kistler H."/>
            <person name="Broz K."/>
            <person name="Gale L.R."/>
            <person name="Jonkers W."/>
            <person name="O'Donnell K."/>
            <person name="Ploetz R."/>
            <person name="Steinberg C."/>
            <person name="Schwartz D.C."/>
            <person name="VanEtten H."/>
            <person name="Zhou S."/>
            <person name="Young S.K."/>
            <person name="Zeng Q."/>
            <person name="Gargeya S."/>
            <person name="Fitzgerald M."/>
            <person name="Abouelleil A."/>
            <person name="Alvarado L."/>
            <person name="Chapman S.B."/>
            <person name="Gainer-Dewar J."/>
            <person name="Goldberg J."/>
            <person name="Griggs A."/>
            <person name="Gujja S."/>
            <person name="Hansen M."/>
            <person name="Howarth C."/>
            <person name="Imamovic A."/>
            <person name="Ireland A."/>
            <person name="Larimer J."/>
            <person name="McCowan C."/>
            <person name="Murphy C."/>
            <person name="Pearson M."/>
            <person name="Poon T.W."/>
            <person name="Priest M."/>
            <person name="Roberts A."/>
            <person name="Saif S."/>
            <person name="Shea T."/>
            <person name="Sykes S."/>
            <person name="Wortman J."/>
            <person name="Nusbaum C."/>
            <person name="Birren B."/>
        </authorList>
    </citation>
    <scope>NUCLEOTIDE SEQUENCE</scope>
    <source>
        <strain evidence="6">54006</strain>
    </source>
</reference>
<proteinExistence type="predicted"/>
<sequence length="417" mass="46526">MQSSSQSNSAHSVVIIGAGPVVLFTALLLAKSGIKVSVYETRSGIDTSPRAVAYFPAVLEEFSKVGALEAVVTAGEKNNEGCYWRDKDGNIIYGLEPPRDDSHFVVMLSQPELCQVILEAIEVTGNARVHFRHTFQRLQQGNRFVDYWIKNENDGSETKSRCLYLVGADGGRSTIRRSLGVQLEGHTWEDMLFVAVNFQYHLGNHGWKGANFIIDPEEWCIIVKRGKGSSWRMATGIRKDSASKVNTLDEATIKRIKDRLAHLLPGDTSTIEYEAMAPYIVHQRCATEFVQGNVILARDAAHQTLLNNPVGGLGLTTGLLDAAHLGVSLRRILNEGASTELPDVYNNARRRVFRERTDPISTANFFRLMSDKPEDNKKRAEFFKRLHDPNDFSFKLQGGLPDFALTTTSNTKFDTYL</sequence>
<dbReference type="SUPFAM" id="SSF51905">
    <property type="entry name" value="FAD/NAD(P)-binding domain"/>
    <property type="match status" value="1"/>
</dbReference>
<feature type="transmembrane region" description="Helical" evidence="4">
    <location>
        <begin position="12"/>
        <end position="30"/>
    </location>
</feature>
<keyword evidence="3" id="KW-0560">Oxidoreductase</keyword>
<evidence type="ECO:0000256" key="3">
    <source>
        <dbReference type="ARBA" id="ARBA00023002"/>
    </source>
</evidence>
<evidence type="ECO:0000259" key="5">
    <source>
        <dbReference type="Pfam" id="PF01494"/>
    </source>
</evidence>
<dbReference type="GO" id="GO:0016709">
    <property type="term" value="F:oxidoreductase activity, acting on paired donors, with incorporation or reduction of molecular oxygen, NAD(P)H as one donor, and incorporation of one atom of oxygen"/>
    <property type="evidence" value="ECO:0007669"/>
    <property type="project" value="UniProtKB-ARBA"/>
</dbReference>
<evidence type="ECO:0000256" key="2">
    <source>
        <dbReference type="ARBA" id="ARBA00022827"/>
    </source>
</evidence>
<dbReference type="VEuPathDB" id="FungiDB:FOIG_15344"/>
<reference evidence="6" key="1">
    <citation type="submission" date="2011-11" db="EMBL/GenBank/DDBJ databases">
        <title>The Genome Sequence of Fusarium oxysporum II5.</title>
        <authorList>
            <consortium name="The Broad Institute Genome Sequencing Platform"/>
            <person name="Ma L.-J."/>
            <person name="Gale L.R."/>
            <person name="Schwartz D.C."/>
            <person name="Zhou S."/>
            <person name="Corby-Kistler H."/>
            <person name="Young S.K."/>
            <person name="Zeng Q."/>
            <person name="Gargeya S."/>
            <person name="Fitzgerald M."/>
            <person name="Haas B."/>
            <person name="Abouelleil A."/>
            <person name="Alvarado L."/>
            <person name="Arachchi H.M."/>
            <person name="Berlin A."/>
            <person name="Brown A."/>
            <person name="Chapman S.B."/>
            <person name="Chen Z."/>
            <person name="Dunbar C."/>
            <person name="Freedman E."/>
            <person name="Gearin G."/>
            <person name="Goldberg J."/>
            <person name="Griggs A."/>
            <person name="Gujja S."/>
            <person name="Heiman D."/>
            <person name="Howarth C."/>
            <person name="Larson L."/>
            <person name="Lui A."/>
            <person name="MacDonald P.J.P."/>
            <person name="Montmayeur A."/>
            <person name="Murphy C."/>
            <person name="Neiman D."/>
            <person name="Pearson M."/>
            <person name="Priest M."/>
            <person name="Roberts A."/>
            <person name="Saif S."/>
            <person name="Shea T."/>
            <person name="Shenoy N."/>
            <person name="Sisk P."/>
            <person name="Stolte C."/>
            <person name="Sykes S."/>
            <person name="Wortman J."/>
            <person name="Nusbaum C."/>
            <person name="Birren B."/>
        </authorList>
    </citation>
    <scope>NUCLEOTIDE SEQUENCE [LARGE SCALE GENOMIC DNA]</scope>
    <source>
        <strain evidence="6">54006</strain>
    </source>
</reference>
<keyword evidence="4" id="KW-0472">Membrane</keyword>
<dbReference type="GO" id="GO:0071949">
    <property type="term" value="F:FAD binding"/>
    <property type="evidence" value="ECO:0007669"/>
    <property type="project" value="InterPro"/>
</dbReference>
<dbReference type="InterPro" id="IPR036188">
    <property type="entry name" value="FAD/NAD-bd_sf"/>
</dbReference>
<dbReference type="HOGENOM" id="CLU_009665_2_2_1"/>
<organism evidence="6">
    <name type="scientific">Fusarium odoratissimum (strain NRRL 54006)</name>
    <dbReference type="NCBI Taxonomy" id="1089451"/>
    <lineage>
        <taxon>Eukaryota</taxon>
        <taxon>Fungi</taxon>
        <taxon>Dikarya</taxon>
        <taxon>Ascomycota</taxon>
        <taxon>Pezizomycotina</taxon>
        <taxon>Sordariomycetes</taxon>
        <taxon>Hypocreomycetidae</taxon>
        <taxon>Hypocreales</taxon>
        <taxon>Nectriaceae</taxon>
        <taxon>Fusarium</taxon>
        <taxon>Fusarium oxysporum species complex</taxon>
        <taxon>Fusarium oxysporum f. sp. cubense (strain race 4)</taxon>
    </lineage>
</organism>
<gene>
    <name evidence="6" type="ORF">FOIG_15344</name>
</gene>
<evidence type="ECO:0000256" key="1">
    <source>
        <dbReference type="ARBA" id="ARBA00022630"/>
    </source>
</evidence>
<accession>X0IRH3</accession>
<keyword evidence="4" id="KW-0812">Transmembrane</keyword>
<dbReference type="InterPro" id="IPR050641">
    <property type="entry name" value="RIFMO-like"/>
</dbReference>